<comment type="similarity">
    <text evidence="2">Belongs to the AB hydrolase superfamily.</text>
</comment>
<dbReference type="InterPro" id="IPR026151">
    <property type="entry name" value="Maspardin"/>
</dbReference>
<dbReference type="InterPro" id="IPR029058">
    <property type="entry name" value="AB_hydrolase_fold"/>
</dbReference>
<name>D3PHB9_LEPSM</name>
<evidence type="ECO:0000256" key="2">
    <source>
        <dbReference type="ARBA" id="ARBA00008645"/>
    </source>
</evidence>
<dbReference type="SUPFAM" id="SSF53474">
    <property type="entry name" value="alpha/beta-Hydrolases"/>
    <property type="match status" value="1"/>
</dbReference>
<accession>D3PHB9</accession>
<proteinExistence type="evidence at transcript level"/>
<dbReference type="AlphaFoldDB" id="D3PHB9"/>
<evidence type="ECO:0000256" key="3">
    <source>
        <dbReference type="ARBA" id="ARBA00022490"/>
    </source>
</evidence>
<dbReference type="EMBL" id="BT121025">
    <property type="protein sequence ID" value="ADD37955.1"/>
    <property type="molecule type" value="mRNA"/>
</dbReference>
<dbReference type="PANTHER" id="PTHR15913:SF0">
    <property type="entry name" value="MASPARDIN"/>
    <property type="match status" value="1"/>
</dbReference>
<evidence type="ECO:0000313" key="4">
    <source>
        <dbReference type="EMBL" id="ADD37955.1"/>
    </source>
</evidence>
<gene>
    <name evidence="4" type="primary">SPG21</name>
</gene>
<evidence type="ECO:0000256" key="1">
    <source>
        <dbReference type="ARBA" id="ARBA00004496"/>
    </source>
</evidence>
<dbReference type="GO" id="GO:0005737">
    <property type="term" value="C:cytoplasm"/>
    <property type="evidence" value="ECO:0007669"/>
    <property type="project" value="UniProtKB-SubCell"/>
</dbReference>
<sequence length="289" mass="33023">MNKVSETELGSSEEYQSFRSNVALRKFDLGSSASPKTWAYFDCGPRHTKKCRSPIIFIPSISGTADIYYLQALGLSARGYRIILVQWPPYWSISAWCDGFKEFLSRLELEKVHIFGTSLGGFLAQKFTEHTNSCPRVASLMLCNSFTDASIFDFGEHSSLFWLIPYSCLRDLILYGFQTDTDDQRIHQANDFMIERLEGLSHTDLASRLFLNCLPTHASPQKVNDIPITTIDAWDESALCHRIKEDLYKYYPEARLAHLKTGGNFPFLSRSDEVNLHIILHLRNYDNPA</sequence>
<protein>
    <submittedName>
        <fullName evidence="4">Maspardin</fullName>
    </submittedName>
</protein>
<dbReference type="PANTHER" id="PTHR15913">
    <property type="entry name" value="ACID CLUSTER PROTEIN 33"/>
    <property type="match status" value="1"/>
</dbReference>
<keyword evidence="3" id="KW-0963">Cytoplasm</keyword>
<dbReference type="OrthoDB" id="10264550at2759"/>
<organism evidence="4">
    <name type="scientific">Lepeophtheirus salmonis</name>
    <name type="common">Salmon louse</name>
    <name type="synonym">Caligus salmonis</name>
    <dbReference type="NCBI Taxonomy" id="72036"/>
    <lineage>
        <taxon>Eukaryota</taxon>
        <taxon>Metazoa</taxon>
        <taxon>Ecdysozoa</taxon>
        <taxon>Arthropoda</taxon>
        <taxon>Crustacea</taxon>
        <taxon>Multicrustacea</taxon>
        <taxon>Hexanauplia</taxon>
        <taxon>Copepoda</taxon>
        <taxon>Siphonostomatoida</taxon>
        <taxon>Caligidae</taxon>
        <taxon>Lepeophtheirus</taxon>
    </lineage>
</organism>
<reference evidence="4" key="1">
    <citation type="submission" date="2010-03" db="EMBL/GenBank/DDBJ databases">
        <title>Atlantic Lepeophtheirus salmonis ESTs and full-length cDNAs.</title>
        <authorList>
            <person name="Yasuike M."/>
            <person name="von Schalburg K."/>
            <person name="Cooper G."/>
            <person name="Leong J."/>
            <person name="Nilsen F."/>
            <person name="Jones S.R.M."/>
            <person name="Koop B.F."/>
        </authorList>
    </citation>
    <scope>NUCLEOTIDE SEQUENCE</scope>
    <source>
        <strain evidence="4">Atlantic form</strain>
        <tissue evidence="4">Mixed tissue</tissue>
    </source>
</reference>
<comment type="subcellular location">
    <subcellularLocation>
        <location evidence="1">Cytoplasm</location>
    </subcellularLocation>
</comment>
<dbReference type="ESTHER" id="lepsm-d3phb9">
    <property type="family name" value="Maspardin-ACP33-SPG21_like"/>
</dbReference>
<dbReference type="Gene3D" id="3.40.50.1820">
    <property type="entry name" value="alpha/beta hydrolase"/>
    <property type="match status" value="1"/>
</dbReference>